<protein>
    <submittedName>
        <fullName evidence="1">Uncharacterized protein</fullName>
    </submittedName>
</protein>
<dbReference type="EMBL" id="JABBWG010000016">
    <property type="protein sequence ID" value="KAG1816340.1"/>
    <property type="molecule type" value="Genomic_DNA"/>
</dbReference>
<gene>
    <name evidence="1" type="ORF">BJ212DRAFT_1354293</name>
</gene>
<sequence>MAFLQPRLIISAAPHSCLPVSLAGPLAYLKAMINDNDFGVDGCCQSIRLPATRYLASLIVSLLTSPLLTPVLARLHPC</sequence>
<dbReference type="AlphaFoldDB" id="A0A9P7JDH8"/>
<dbReference type="RefSeq" id="XP_041193013.1">
    <property type="nucleotide sequence ID" value="XM_041335624.1"/>
</dbReference>
<organism evidence="1 2">
    <name type="scientific">Suillus subaureus</name>
    <dbReference type="NCBI Taxonomy" id="48587"/>
    <lineage>
        <taxon>Eukaryota</taxon>
        <taxon>Fungi</taxon>
        <taxon>Dikarya</taxon>
        <taxon>Basidiomycota</taxon>
        <taxon>Agaricomycotina</taxon>
        <taxon>Agaricomycetes</taxon>
        <taxon>Agaricomycetidae</taxon>
        <taxon>Boletales</taxon>
        <taxon>Suillineae</taxon>
        <taxon>Suillaceae</taxon>
        <taxon>Suillus</taxon>
    </lineage>
</organism>
<evidence type="ECO:0000313" key="2">
    <source>
        <dbReference type="Proteomes" id="UP000807769"/>
    </source>
</evidence>
<evidence type="ECO:0000313" key="1">
    <source>
        <dbReference type="EMBL" id="KAG1816340.1"/>
    </source>
</evidence>
<dbReference type="GeneID" id="64629641"/>
<name>A0A9P7JDH8_9AGAM</name>
<accession>A0A9P7JDH8</accession>
<dbReference type="Proteomes" id="UP000807769">
    <property type="component" value="Unassembled WGS sequence"/>
</dbReference>
<reference evidence="1" key="1">
    <citation type="journal article" date="2020" name="New Phytol.">
        <title>Comparative genomics reveals dynamic genome evolution in host specialist ectomycorrhizal fungi.</title>
        <authorList>
            <person name="Lofgren L.A."/>
            <person name="Nguyen N.H."/>
            <person name="Vilgalys R."/>
            <person name="Ruytinx J."/>
            <person name="Liao H.L."/>
            <person name="Branco S."/>
            <person name="Kuo A."/>
            <person name="LaButti K."/>
            <person name="Lipzen A."/>
            <person name="Andreopoulos W."/>
            <person name="Pangilinan J."/>
            <person name="Riley R."/>
            <person name="Hundley H."/>
            <person name="Na H."/>
            <person name="Barry K."/>
            <person name="Grigoriev I.V."/>
            <person name="Stajich J.E."/>
            <person name="Kennedy P.G."/>
        </authorList>
    </citation>
    <scope>NUCLEOTIDE SEQUENCE</scope>
    <source>
        <strain evidence="1">MN1</strain>
    </source>
</reference>
<proteinExistence type="predicted"/>
<comment type="caution">
    <text evidence="1">The sequence shown here is derived from an EMBL/GenBank/DDBJ whole genome shotgun (WGS) entry which is preliminary data.</text>
</comment>
<keyword evidence="2" id="KW-1185">Reference proteome</keyword>